<feature type="domain" description="Protein kinase" evidence="6">
    <location>
        <begin position="1"/>
        <end position="205"/>
    </location>
</feature>
<proteinExistence type="predicted"/>
<evidence type="ECO:0000256" key="3">
    <source>
        <dbReference type="ARBA" id="ARBA00022741"/>
    </source>
</evidence>
<evidence type="ECO:0000259" key="6">
    <source>
        <dbReference type="PROSITE" id="PS50011"/>
    </source>
</evidence>
<dbReference type="Proteomes" id="UP001176521">
    <property type="component" value="Unassembled WGS sequence"/>
</dbReference>
<organism evidence="7 8">
    <name type="scientific">Tilletia horrida</name>
    <dbReference type="NCBI Taxonomy" id="155126"/>
    <lineage>
        <taxon>Eukaryota</taxon>
        <taxon>Fungi</taxon>
        <taxon>Dikarya</taxon>
        <taxon>Basidiomycota</taxon>
        <taxon>Ustilaginomycotina</taxon>
        <taxon>Exobasidiomycetes</taxon>
        <taxon>Tilletiales</taxon>
        <taxon>Tilletiaceae</taxon>
        <taxon>Tilletia</taxon>
    </lineage>
</organism>
<evidence type="ECO:0000256" key="2">
    <source>
        <dbReference type="ARBA" id="ARBA00022679"/>
    </source>
</evidence>
<dbReference type="SUPFAM" id="SSF56112">
    <property type="entry name" value="Protein kinase-like (PK-like)"/>
    <property type="match status" value="1"/>
</dbReference>
<name>A0AAN6G9H8_9BASI</name>
<evidence type="ECO:0000256" key="1">
    <source>
        <dbReference type="ARBA" id="ARBA00012513"/>
    </source>
</evidence>
<dbReference type="SMART" id="SM00220">
    <property type="entry name" value="S_TKc"/>
    <property type="match status" value="1"/>
</dbReference>
<reference evidence="7" key="1">
    <citation type="journal article" date="2023" name="PhytoFront">
        <title>Draft Genome Resources of Seven Strains of Tilletia horrida, Causal Agent of Kernel Smut of Rice.</title>
        <authorList>
            <person name="Khanal S."/>
            <person name="Antony Babu S."/>
            <person name="Zhou X.G."/>
        </authorList>
    </citation>
    <scope>NUCLEOTIDE SEQUENCE</scope>
    <source>
        <strain evidence="7">TX3</strain>
    </source>
</reference>
<keyword evidence="2" id="KW-0808">Transferase</keyword>
<keyword evidence="8" id="KW-1185">Reference proteome</keyword>
<keyword evidence="3" id="KW-0547">Nucleotide-binding</keyword>
<dbReference type="AlphaFoldDB" id="A0AAN6G9H8"/>
<dbReference type="InterPro" id="IPR011009">
    <property type="entry name" value="Kinase-like_dom_sf"/>
</dbReference>
<dbReference type="PANTHER" id="PTHR43671">
    <property type="entry name" value="SERINE/THREONINE-PROTEIN KINASE NEK"/>
    <property type="match status" value="1"/>
</dbReference>
<keyword evidence="4" id="KW-0418">Kinase</keyword>
<dbReference type="EC" id="2.7.11.1" evidence="1"/>
<keyword evidence="5" id="KW-0067">ATP-binding</keyword>
<dbReference type="Gene3D" id="1.10.510.10">
    <property type="entry name" value="Transferase(Phosphotransferase) domain 1"/>
    <property type="match status" value="1"/>
</dbReference>
<evidence type="ECO:0000256" key="4">
    <source>
        <dbReference type="ARBA" id="ARBA00022777"/>
    </source>
</evidence>
<dbReference type="InterPro" id="IPR050660">
    <property type="entry name" value="NEK_Ser/Thr_kinase"/>
</dbReference>
<protein>
    <recommendedName>
        <fullName evidence="1">non-specific serine/threonine protein kinase</fullName>
        <ecNumber evidence="1">2.7.11.1</ecNumber>
    </recommendedName>
</protein>
<dbReference type="PANTHER" id="PTHR43671:SF13">
    <property type="entry name" value="SERINE_THREONINE-PROTEIN KINASE NEK2"/>
    <property type="match status" value="1"/>
</dbReference>
<evidence type="ECO:0000256" key="5">
    <source>
        <dbReference type="ARBA" id="ARBA00022840"/>
    </source>
</evidence>
<dbReference type="GO" id="GO:0005524">
    <property type="term" value="F:ATP binding"/>
    <property type="evidence" value="ECO:0007669"/>
    <property type="project" value="UniProtKB-KW"/>
</dbReference>
<dbReference type="GO" id="GO:0004674">
    <property type="term" value="F:protein serine/threonine kinase activity"/>
    <property type="evidence" value="ECO:0007669"/>
    <property type="project" value="UniProtKB-EC"/>
</dbReference>
<sequence>MPQYWGTLLDLFEQSPGRKIEAGLARNITHQLMTAIAYIHTRQIVHHDIKPSNIMLTDEGIVKLGDFGIAARVGTGLMSTGTIGYAAPECLLGCRLSTFQQDTWSTACVVVEMILGRALFAGDTILAVLSDILSFTGHDGGEVLSVKVQCVDSGDIPTSWSACASDAAHRLSDMAPDAASLVQSMLRLLPNRRPHLAQLLREPYFSPAPFPARLSPRQL</sequence>
<dbReference type="PROSITE" id="PS50011">
    <property type="entry name" value="PROTEIN_KINASE_DOM"/>
    <property type="match status" value="1"/>
</dbReference>
<dbReference type="InterPro" id="IPR008271">
    <property type="entry name" value="Ser/Thr_kinase_AS"/>
</dbReference>
<evidence type="ECO:0000313" key="7">
    <source>
        <dbReference type="EMBL" id="KAK0521291.1"/>
    </source>
</evidence>
<dbReference type="InterPro" id="IPR000719">
    <property type="entry name" value="Prot_kinase_dom"/>
</dbReference>
<dbReference type="EMBL" id="JAPDMQ010000688">
    <property type="protein sequence ID" value="KAK0521291.1"/>
    <property type="molecule type" value="Genomic_DNA"/>
</dbReference>
<gene>
    <name evidence="7" type="ORF">OC842_006824</name>
</gene>
<dbReference type="PROSITE" id="PS00108">
    <property type="entry name" value="PROTEIN_KINASE_ST"/>
    <property type="match status" value="1"/>
</dbReference>
<dbReference type="Pfam" id="PF00069">
    <property type="entry name" value="Pkinase"/>
    <property type="match status" value="1"/>
</dbReference>
<comment type="caution">
    <text evidence="7">The sequence shown here is derived from an EMBL/GenBank/DDBJ whole genome shotgun (WGS) entry which is preliminary data.</text>
</comment>
<evidence type="ECO:0000313" key="8">
    <source>
        <dbReference type="Proteomes" id="UP001176521"/>
    </source>
</evidence>
<accession>A0AAN6G9H8</accession>